<evidence type="ECO:0000313" key="3">
    <source>
        <dbReference type="Proteomes" id="UP000217790"/>
    </source>
</evidence>
<keyword evidence="1" id="KW-0507">mRNA processing</keyword>
<sequence length="408" mass="46107">MAAKQQMLVESLRDAPKILEGMFKTHEGASTDDEKKDWAVCYTNTDIEDQWRAFPTFDTGKTWQEFKEEVMCSYNGTAEDDEDACKGLLKVANKYKREEFQAKSKPAIKEKLMLNLDLVRLFILPFKKEILWKCMKDYLSSQPVAAATATSPARNACNPWDLEDVFNARTLVLKGPGAVYNELFDSLLLATDSTSKAEAPSILSNRGIVIYKKEPTTAELPDKVNSFLATMADSNRLIVKLLETSVLSQSKRDEELHKMLAQIKTQPWVTQSAPVQSTHGQYGSNMPGNCHFCETPGHFQVDCPYKLEMITTRELVHVPGTQNMYRLWDRNPPLKEPARMSPRARIQHYYKICKASGSNNVGQTYIVAPQLLGPVPQYIMSHQIAEEKEDISYTTHSSSNVIISITLH</sequence>
<evidence type="ECO:0000256" key="1">
    <source>
        <dbReference type="ARBA" id="ARBA00022664"/>
    </source>
</evidence>
<keyword evidence="3" id="KW-1185">Reference proteome</keyword>
<dbReference type="GO" id="GO:0008270">
    <property type="term" value="F:zinc ion binding"/>
    <property type="evidence" value="ECO:0007669"/>
    <property type="project" value="InterPro"/>
</dbReference>
<accession>A0A2H3D112</accession>
<dbReference type="Proteomes" id="UP000217790">
    <property type="component" value="Unassembled WGS sequence"/>
</dbReference>
<name>A0A2H3D112_ARMGA</name>
<dbReference type="GO" id="GO:0003676">
    <property type="term" value="F:nucleic acid binding"/>
    <property type="evidence" value="ECO:0007669"/>
    <property type="project" value="InterPro"/>
</dbReference>
<evidence type="ECO:0008006" key="4">
    <source>
        <dbReference type="Google" id="ProtNLM"/>
    </source>
</evidence>
<dbReference type="EMBL" id="KZ293693">
    <property type="protein sequence ID" value="PBK85102.1"/>
    <property type="molecule type" value="Genomic_DNA"/>
</dbReference>
<dbReference type="OrthoDB" id="3252634at2759"/>
<gene>
    <name evidence="2" type="ORF">ARMGADRAFT_1036599</name>
</gene>
<organism evidence="2 3">
    <name type="scientific">Armillaria gallica</name>
    <name type="common">Bulbous honey fungus</name>
    <name type="synonym">Armillaria bulbosa</name>
    <dbReference type="NCBI Taxonomy" id="47427"/>
    <lineage>
        <taxon>Eukaryota</taxon>
        <taxon>Fungi</taxon>
        <taxon>Dikarya</taxon>
        <taxon>Basidiomycota</taxon>
        <taxon>Agaricomycotina</taxon>
        <taxon>Agaricomycetes</taxon>
        <taxon>Agaricomycetidae</taxon>
        <taxon>Agaricales</taxon>
        <taxon>Marasmiineae</taxon>
        <taxon>Physalacriaceae</taxon>
        <taxon>Armillaria</taxon>
    </lineage>
</organism>
<dbReference type="AlphaFoldDB" id="A0A2H3D112"/>
<dbReference type="SUPFAM" id="SSF57756">
    <property type="entry name" value="Retrovirus zinc finger-like domains"/>
    <property type="match status" value="1"/>
</dbReference>
<protein>
    <recommendedName>
        <fullName evidence="4">CCHC-type domain-containing protein</fullName>
    </recommendedName>
</protein>
<proteinExistence type="predicted"/>
<reference evidence="3" key="1">
    <citation type="journal article" date="2017" name="Nat. Ecol. Evol.">
        <title>Genome expansion and lineage-specific genetic innovations in the forest pathogenic fungi Armillaria.</title>
        <authorList>
            <person name="Sipos G."/>
            <person name="Prasanna A.N."/>
            <person name="Walter M.C."/>
            <person name="O'Connor E."/>
            <person name="Balint B."/>
            <person name="Krizsan K."/>
            <person name="Kiss B."/>
            <person name="Hess J."/>
            <person name="Varga T."/>
            <person name="Slot J."/>
            <person name="Riley R."/>
            <person name="Boka B."/>
            <person name="Rigling D."/>
            <person name="Barry K."/>
            <person name="Lee J."/>
            <person name="Mihaltcheva S."/>
            <person name="LaButti K."/>
            <person name="Lipzen A."/>
            <person name="Waldron R."/>
            <person name="Moloney N.M."/>
            <person name="Sperisen C."/>
            <person name="Kredics L."/>
            <person name="Vagvoelgyi C."/>
            <person name="Patrignani A."/>
            <person name="Fitzpatrick D."/>
            <person name="Nagy I."/>
            <person name="Doyle S."/>
            <person name="Anderson J.B."/>
            <person name="Grigoriev I.V."/>
            <person name="Gueldener U."/>
            <person name="Muensterkoetter M."/>
            <person name="Nagy L.G."/>
        </authorList>
    </citation>
    <scope>NUCLEOTIDE SEQUENCE [LARGE SCALE GENOMIC DNA]</scope>
    <source>
        <strain evidence="3">Ar21-2</strain>
    </source>
</reference>
<evidence type="ECO:0000313" key="2">
    <source>
        <dbReference type="EMBL" id="PBK85102.1"/>
    </source>
</evidence>
<dbReference type="InterPro" id="IPR036875">
    <property type="entry name" value="Znf_CCHC_sf"/>
</dbReference>
<dbReference type="InParanoid" id="A0A2H3D112"/>
<dbReference type="GO" id="GO:0006397">
    <property type="term" value="P:mRNA processing"/>
    <property type="evidence" value="ECO:0007669"/>
    <property type="project" value="UniProtKB-KW"/>
</dbReference>